<reference evidence="1" key="1">
    <citation type="journal article" date="2014" name="Genome Biol. Evol.">
        <title>Three classes of plasmid (47-63 kb) carry the type B neurotoxin gene cluster of group II Clostridium botulinum.</title>
        <authorList>
            <person name="Carter A.T."/>
            <person name="Austin J.W."/>
            <person name="Weedmark K.A."/>
            <person name="Corbett C."/>
            <person name="Peck M.W."/>
        </authorList>
    </citation>
    <scope>NUCLEOTIDE SEQUENCE</scope>
    <source>
        <strain evidence="2">Colworth BL151</strain>
        <strain evidence="1">Eklund2B</strain>
        <plasmid evidence="2">pBL151</plasmid>
        <plasmid evidence="1">pEklund2B</plasmid>
    </source>
</reference>
<keyword evidence="1" id="KW-0614">Plasmid</keyword>
<sequence>MNKIIRVKVSKEIRNIIDLLSREKNKSKSQMLREILKIYKENNTTRNKNEVEDYSIIIHIPEKEGFTKEKYQKYADKITNDDIMIIINDLYNIQA</sequence>
<accession>A0A0A0UTC3</accession>
<protein>
    <submittedName>
        <fullName evidence="1">Uncharacterized protein</fullName>
    </submittedName>
</protein>
<evidence type="ECO:0000313" key="2">
    <source>
        <dbReference type="EMBL" id="AIW54567.1"/>
    </source>
</evidence>
<dbReference type="RefSeq" id="WP_012431076.1">
    <property type="nucleotide sequence ID" value="NZ_KJ776576.1"/>
</dbReference>
<name>A0A0A0UTC3_CLOBO</name>
<dbReference type="EMBL" id="KJ776577">
    <property type="protein sequence ID" value="AIW54567.1"/>
    <property type="molecule type" value="Genomic_DNA"/>
</dbReference>
<geneLocation type="plasmid" evidence="1">
    <name>pEklund2B</name>
</geneLocation>
<dbReference type="AlphaFoldDB" id="A0A0A0UTC3"/>
<organism evidence="1">
    <name type="scientific">Clostridium botulinum</name>
    <dbReference type="NCBI Taxonomy" id="1491"/>
    <lineage>
        <taxon>Bacteria</taxon>
        <taxon>Bacillati</taxon>
        <taxon>Bacillota</taxon>
        <taxon>Clostridia</taxon>
        <taxon>Eubacteriales</taxon>
        <taxon>Clostridiaceae</taxon>
        <taxon>Clostridium</taxon>
    </lineage>
</organism>
<evidence type="ECO:0000313" key="1">
    <source>
        <dbReference type="EMBL" id="AIW54513.1"/>
    </source>
</evidence>
<proteinExistence type="predicted"/>
<dbReference type="EMBL" id="KJ776576">
    <property type="protein sequence ID" value="AIW54513.1"/>
    <property type="molecule type" value="Genomic_DNA"/>
</dbReference>
<geneLocation type="plasmid" evidence="2">
    <name>pBL151</name>
</geneLocation>